<protein>
    <recommendedName>
        <fullName evidence="6">LRRCT domain-containing protein</fullName>
    </recommendedName>
</protein>
<dbReference type="InterPro" id="IPR003591">
    <property type="entry name" value="Leu-rich_rpt_typical-subtyp"/>
</dbReference>
<dbReference type="OrthoDB" id="2020019at2759"/>
<dbReference type="Pfam" id="PF13855">
    <property type="entry name" value="LRR_8"/>
    <property type="match status" value="1"/>
</dbReference>
<keyword evidence="5" id="KW-1185">Reference proteome</keyword>
<dbReference type="AlphaFoldDB" id="A0A3S2LTR9"/>
<reference evidence="4 5" key="2">
    <citation type="submission" date="2019-01" db="EMBL/GenBank/DDBJ databases">
        <title>A chromosome length genome reference of the Java medaka (oryzias javanicus).</title>
        <authorList>
            <person name="Herpin A."/>
            <person name="Takehana Y."/>
            <person name="Naruse K."/>
            <person name="Ansai S."/>
            <person name="Kawaguchi M."/>
        </authorList>
    </citation>
    <scope>NUCLEOTIDE SEQUENCE [LARGE SCALE GENOMIC DNA]</scope>
    <source>
        <strain evidence="4">RS831</strain>
        <tissue evidence="4">Whole body</tissue>
    </source>
</reference>
<dbReference type="SUPFAM" id="SSF52058">
    <property type="entry name" value="L domain-like"/>
    <property type="match status" value="1"/>
</dbReference>
<dbReference type="InterPro" id="IPR050541">
    <property type="entry name" value="LRR_TM_domain-containing"/>
</dbReference>
<dbReference type="GO" id="GO:0005886">
    <property type="term" value="C:plasma membrane"/>
    <property type="evidence" value="ECO:0007669"/>
    <property type="project" value="TreeGrafter"/>
</dbReference>
<dbReference type="InterPro" id="IPR001611">
    <property type="entry name" value="Leu-rich_rpt"/>
</dbReference>
<accession>A0A3S2LTR9</accession>
<reference evidence="4 5" key="1">
    <citation type="submission" date="2018-11" db="EMBL/GenBank/DDBJ databases">
        <authorList>
            <person name="Lopez-Roques C."/>
            <person name="Donnadieu C."/>
            <person name="Bouchez O."/>
            <person name="Klopp C."/>
            <person name="Cabau C."/>
            <person name="Zahm M."/>
        </authorList>
    </citation>
    <scope>NUCLEOTIDE SEQUENCE [LARGE SCALE GENOMIC DNA]</scope>
    <source>
        <strain evidence="4">RS831</strain>
        <tissue evidence="4">Whole body</tissue>
    </source>
</reference>
<dbReference type="Proteomes" id="UP000283210">
    <property type="component" value="Chromosome 17"/>
</dbReference>
<evidence type="ECO:0008006" key="6">
    <source>
        <dbReference type="Google" id="ProtNLM"/>
    </source>
</evidence>
<dbReference type="SMART" id="SM00364">
    <property type="entry name" value="LRR_BAC"/>
    <property type="match status" value="3"/>
</dbReference>
<dbReference type="PANTHER" id="PTHR24369:SF211">
    <property type="entry name" value="LEUCINE-RICH REPEAT-CONTAINING PROTEIN 15-LIKE"/>
    <property type="match status" value="1"/>
</dbReference>
<evidence type="ECO:0000313" key="5">
    <source>
        <dbReference type="Proteomes" id="UP000283210"/>
    </source>
</evidence>
<evidence type="ECO:0000256" key="2">
    <source>
        <dbReference type="ARBA" id="ARBA00022737"/>
    </source>
</evidence>
<dbReference type="Gene3D" id="3.80.10.10">
    <property type="entry name" value="Ribonuclease Inhibitor"/>
    <property type="match status" value="1"/>
</dbReference>
<dbReference type="PROSITE" id="PS51450">
    <property type="entry name" value="LRR"/>
    <property type="match status" value="1"/>
</dbReference>
<organism evidence="4 5">
    <name type="scientific">Oryzias javanicus</name>
    <name type="common">Javanese ricefish</name>
    <name type="synonym">Aplocheilus javanicus</name>
    <dbReference type="NCBI Taxonomy" id="123683"/>
    <lineage>
        <taxon>Eukaryota</taxon>
        <taxon>Metazoa</taxon>
        <taxon>Chordata</taxon>
        <taxon>Craniata</taxon>
        <taxon>Vertebrata</taxon>
        <taxon>Euteleostomi</taxon>
        <taxon>Actinopterygii</taxon>
        <taxon>Neopterygii</taxon>
        <taxon>Teleostei</taxon>
        <taxon>Neoteleostei</taxon>
        <taxon>Acanthomorphata</taxon>
        <taxon>Ovalentaria</taxon>
        <taxon>Atherinomorphae</taxon>
        <taxon>Beloniformes</taxon>
        <taxon>Adrianichthyidae</taxon>
        <taxon>Oryziinae</taxon>
        <taxon>Oryzias</taxon>
    </lineage>
</organism>
<keyword evidence="2" id="KW-0677">Repeat</keyword>
<dbReference type="EMBL" id="CM012453">
    <property type="protein sequence ID" value="RVE60985.1"/>
    <property type="molecule type" value="Genomic_DNA"/>
</dbReference>
<dbReference type="PANTHER" id="PTHR24369">
    <property type="entry name" value="ANTIGEN BSP, PUTATIVE-RELATED"/>
    <property type="match status" value="1"/>
</dbReference>
<proteinExistence type="predicted"/>
<evidence type="ECO:0000313" key="4">
    <source>
        <dbReference type="EMBL" id="RVE60985.1"/>
    </source>
</evidence>
<dbReference type="SMART" id="SM00369">
    <property type="entry name" value="LRR_TYP"/>
    <property type="match status" value="3"/>
</dbReference>
<evidence type="ECO:0000256" key="3">
    <source>
        <dbReference type="SAM" id="MobiDB-lite"/>
    </source>
</evidence>
<feature type="region of interest" description="Disordered" evidence="3">
    <location>
        <begin position="203"/>
        <end position="253"/>
    </location>
</feature>
<dbReference type="InterPro" id="IPR032675">
    <property type="entry name" value="LRR_dom_sf"/>
</dbReference>
<sequence>MLFYWSLLLGLVWGEHMAVADGCVCPNATILPQIPSELAAAAAGGCCVNYSGSAFSHVLCQGKVPSSLQKVYLDGNRLTALPRNFLASQPNLTEVNLSKNLLQELPEGFLQNSNSLQRLYLHANQLRSLPEDLLRLPHLQRLELDGNQWDCSCSLLEGLSVGGQTNRTSALQDLVGNLTCSSPWQVAEEKEEGGSCFWILKEEDSGLQQPRPETPQQAAAFSRRAPERWRLQQTGDPEEPSTPRPDPHAAGGQ</sequence>
<name>A0A3S2LTR9_ORYJA</name>
<keyword evidence="1" id="KW-0433">Leucine-rich repeat</keyword>
<evidence type="ECO:0000256" key="1">
    <source>
        <dbReference type="ARBA" id="ARBA00022614"/>
    </source>
</evidence>
<gene>
    <name evidence="4" type="ORF">OJAV_G00166220</name>
</gene>